<dbReference type="PANTHER" id="PTHR46577:SF1">
    <property type="entry name" value="HTH-TYPE TRANSCRIPTIONAL REGULATORY PROTEIN GABR"/>
    <property type="match status" value="1"/>
</dbReference>
<dbReference type="GO" id="GO:0003677">
    <property type="term" value="F:DNA binding"/>
    <property type="evidence" value="ECO:0007669"/>
    <property type="project" value="UniProtKB-KW"/>
</dbReference>
<dbReference type="InterPro" id="IPR000524">
    <property type="entry name" value="Tscrpt_reg_HTH_GntR"/>
</dbReference>
<feature type="compositionally biased region" description="Basic residues" evidence="5">
    <location>
        <begin position="241"/>
        <end position="251"/>
    </location>
</feature>
<dbReference type="PANTHER" id="PTHR46577">
    <property type="entry name" value="HTH-TYPE TRANSCRIPTIONAL REGULATORY PROTEIN GABR"/>
    <property type="match status" value="1"/>
</dbReference>
<dbReference type="EMBL" id="AP011115">
    <property type="protein sequence ID" value="BAH54679.1"/>
    <property type="molecule type" value="Genomic_DNA"/>
</dbReference>
<dbReference type="Proteomes" id="UP000002212">
    <property type="component" value="Chromosome"/>
</dbReference>
<keyword evidence="2" id="KW-0805">Transcription regulation</keyword>
<keyword evidence="1" id="KW-0663">Pyridoxal phosphate</keyword>
<dbReference type="GO" id="GO:0003700">
    <property type="term" value="F:DNA-binding transcription factor activity"/>
    <property type="evidence" value="ECO:0007669"/>
    <property type="project" value="InterPro"/>
</dbReference>
<feature type="region of interest" description="Disordered" evidence="5">
    <location>
        <begin position="381"/>
        <end position="400"/>
    </location>
</feature>
<feature type="compositionally biased region" description="Basic residues" evidence="5">
    <location>
        <begin position="120"/>
        <end position="137"/>
    </location>
</feature>
<evidence type="ECO:0000313" key="8">
    <source>
        <dbReference type="Proteomes" id="UP000002212"/>
    </source>
</evidence>
<dbReference type="InterPro" id="IPR036388">
    <property type="entry name" value="WH-like_DNA-bd_sf"/>
</dbReference>
<feature type="compositionally biased region" description="Basic and acidic residues" evidence="5">
    <location>
        <begin position="211"/>
        <end position="220"/>
    </location>
</feature>
<dbReference type="CDD" id="cd07377">
    <property type="entry name" value="WHTH_GntR"/>
    <property type="match status" value="1"/>
</dbReference>
<evidence type="ECO:0000256" key="1">
    <source>
        <dbReference type="ARBA" id="ARBA00022898"/>
    </source>
</evidence>
<sequence>MDRKLPVLCGKVACMSSEPVRTVSAAELAVLLGAAPAGGQPLYRGLADALRERVADGSLAAGVRLPAERALAEELRLSRVTVSAAYRELREAGWGVGAARVGDVRGDAVGSACLGQHGRGAGRRRDRPRQRRPRGRSRTPGGIPRRRRRVAPLHAPARIPPRGTDHAPGGDSGPLHAPRSTDHRGPDPRHRRRRRRHRGGVRGTGRGGRPCPDRTPDLPRRGRIRAGGRRQTRSGADRRDRPRRVRRRRGPGRPSERPHGGVCDAGLLQSVGSQGDSRRQTAAGRDPRPSRCGDRRGRGGGGDRAGRSGRPRAVRRPGPGVGDRGDRQSQQDRVGRYPHRLGAGGGRPHRADGQDHGPQATVRLRAGSACGRALVRLARPAGRAAPTGPPGAAGRARGGGRRAVARVELRAAGRGTVPVVRAAGRDEFDGPRRGRAVAGPAAGARAAVRHRPSVRRPSADAVHAAGVRTDRRRECPCQPGCVRRRGDVRDAGARRVTQRCAPGRVSVNRSIGQRPVRYRERGGSLSTLWHSDAVDPSLKCGVCHGLVVPQILRHRRSRLGPRADRRPRGRRNFRGATTGAVAALADTVRCRRDLPGCRPRPLLHTTHGHRRPRPGRRAEDPPAAAVVLFPR</sequence>
<reference evidence="7 8" key="1">
    <citation type="submission" date="2009-03" db="EMBL/GenBank/DDBJ databases">
        <title>Comparison of the complete genome sequences of Rhodococcus erythropolis PR4 and Rhodococcus opacus B4.</title>
        <authorList>
            <person name="Takarada H."/>
            <person name="Sekine M."/>
            <person name="Hosoyama A."/>
            <person name="Yamada R."/>
            <person name="Fujisawa T."/>
            <person name="Omata S."/>
            <person name="Shimizu A."/>
            <person name="Tsukatani N."/>
            <person name="Tanikawa S."/>
            <person name="Fujita N."/>
            <person name="Harayama S."/>
        </authorList>
    </citation>
    <scope>NUCLEOTIDE SEQUENCE [LARGE SCALE GENOMIC DNA]</scope>
    <source>
        <strain evidence="7 8">B4</strain>
    </source>
</reference>
<protein>
    <submittedName>
        <fullName evidence="7">Putative GntR family transcriptional regulator</fullName>
    </submittedName>
</protein>
<accession>C1B1I4</accession>
<dbReference type="SMART" id="SM00345">
    <property type="entry name" value="HTH_GNTR"/>
    <property type="match status" value="1"/>
</dbReference>
<keyword evidence="4" id="KW-0804">Transcription</keyword>
<feature type="compositionally biased region" description="Basic residues" evidence="5">
    <location>
        <begin position="221"/>
        <end position="232"/>
    </location>
</feature>
<feature type="region of interest" description="Disordered" evidence="5">
    <location>
        <begin position="110"/>
        <end position="358"/>
    </location>
</feature>
<dbReference type="STRING" id="632772.ROP_64320"/>
<evidence type="ECO:0000313" key="7">
    <source>
        <dbReference type="EMBL" id="BAH54679.1"/>
    </source>
</evidence>
<dbReference type="HOGENOM" id="CLU_433370_0_0_11"/>
<evidence type="ECO:0000256" key="4">
    <source>
        <dbReference type="ARBA" id="ARBA00023163"/>
    </source>
</evidence>
<dbReference type="Pfam" id="PF00392">
    <property type="entry name" value="GntR"/>
    <property type="match status" value="1"/>
</dbReference>
<feature type="compositionally biased region" description="Basic residues" evidence="5">
    <location>
        <begin position="606"/>
        <end position="615"/>
    </location>
</feature>
<evidence type="ECO:0000259" key="6">
    <source>
        <dbReference type="PROSITE" id="PS50949"/>
    </source>
</evidence>
<dbReference type="AlphaFoldDB" id="C1B1I4"/>
<feature type="region of interest" description="Disordered" evidence="5">
    <location>
        <begin position="599"/>
        <end position="624"/>
    </location>
</feature>
<dbReference type="InterPro" id="IPR051446">
    <property type="entry name" value="HTH_trans_reg/aminotransferase"/>
</dbReference>
<name>C1B1I4_RHOOB</name>
<dbReference type="InterPro" id="IPR036390">
    <property type="entry name" value="WH_DNA-bd_sf"/>
</dbReference>
<organism evidence="7 8">
    <name type="scientific">Rhodococcus opacus (strain B4)</name>
    <dbReference type="NCBI Taxonomy" id="632772"/>
    <lineage>
        <taxon>Bacteria</taxon>
        <taxon>Bacillati</taxon>
        <taxon>Actinomycetota</taxon>
        <taxon>Actinomycetes</taxon>
        <taxon>Mycobacteriales</taxon>
        <taxon>Nocardiaceae</taxon>
        <taxon>Rhodococcus</taxon>
    </lineage>
</organism>
<evidence type="ECO:0000256" key="3">
    <source>
        <dbReference type="ARBA" id="ARBA00023125"/>
    </source>
</evidence>
<feature type="compositionally biased region" description="Basic and acidic residues" evidence="5">
    <location>
        <begin position="323"/>
        <end position="335"/>
    </location>
</feature>
<feature type="compositionally biased region" description="Basic and acidic residues" evidence="5">
    <location>
        <begin position="179"/>
        <end position="188"/>
    </location>
</feature>
<dbReference type="SUPFAM" id="SSF46785">
    <property type="entry name" value="Winged helix' DNA-binding domain"/>
    <property type="match status" value="1"/>
</dbReference>
<dbReference type="KEGG" id="rop:ROP_64320"/>
<gene>
    <name evidence="7" type="ordered locus">ROP_64320</name>
</gene>
<dbReference type="PROSITE" id="PS50949">
    <property type="entry name" value="HTH_GNTR"/>
    <property type="match status" value="1"/>
</dbReference>
<feature type="domain" description="HTH gntR-type" evidence="6">
    <location>
        <begin position="40"/>
        <end position="112"/>
    </location>
</feature>
<proteinExistence type="predicted"/>
<feature type="compositionally biased region" description="Basic and acidic residues" evidence="5">
    <location>
        <begin position="285"/>
        <end position="297"/>
    </location>
</feature>
<evidence type="ECO:0000256" key="2">
    <source>
        <dbReference type="ARBA" id="ARBA00023015"/>
    </source>
</evidence>
<keyword evidence="3" id="KW-0238">DNA-binding</keyword>
<feature type="compositionally biased region" description="Basic residues" evidence="5">
    <location>
        <begin position="189"/>
        <end position="200"/>
    </location>
</feature>
<dbReference type="Gene3D" id="1.10.10.10">
    <property type="entry name" value="Winged helix-like DNA-binding domain superfamily/Winged helix DNA-binding domain"/>
    <property type="match status" value="1"/>
</dbReference>
<feature type="compositionally biased region" description="Low complexity" evidence="5">
    <location>
        <begin position="381"/>
        <end position="395"/>
    </location>
</feature>
<evidence type="ECO:0000256" key="5">
    <source>
        <dbReference type="SAM" id="MobiDB-lite"/>
    </source>
</evidence>